<reference evidence="1" key="1">
    <citation type="submission" date="2014-11" db="EMBL/GenBank/DDBJ databases">
        <authorList>
            <person name="Amaro Gonzalez C."/>
        </authorList>
    </citation>
    <scope>NUCLEOTIDE SEQUENCE</scope>
</reference>
<organism evidence="1">
    <name type="scientific">Anguilla anguilla</name>
    <name type="common">European freshwater eel</name>
    <name type="synonym">Muraena anguilla</name>
    <dbReference type="NCBI Taxonomy" id="7936"/>
    <lineage>
        <taxon>Eukaryota</taxon>
        <taxon>Metazoa</taxon>
        <taxon>Chordata</taxon>
        <taxon>Craniata</taxon>
        <taxon>Vertebrata</taxon>
        <taxon>Euteleostomi</taxon>
        <taxon>Actinopterygii</taxon>
        <taxon>Neopterygii</taxon>
        <taxon>Teleostei</taxon>
        <taxon>Anguilliformes</taxon>
        <taxon>Anguillidae</taxon>
        <taxon>Anguilla</taxon>
    </lineage>
</organism>
<evidence type="ECO:0000313" key="1">
    <source>
        <dbReference type="EMBL" id="JAH52827.1"/>
    </source>
</evidence>
<sequence>MNIFSKAFILTTIKYFGGEIQNTTQLATKIERYCKYCQSPMKPRSSP</sequence>
<reference evidence="1" key="2">
    <citation type="journal article" date="2015" name="Fish Shellfish Immunol.">
        <title>Early steps in the European eel (Anguilla anguilla)-Vibrio vulnificus interaction in the gills: Role of the RtxA13 toxin.</title>
        <authorList>
            <person name="Callol A."/>
            <person name="Pajuelo D."/>
            <person name="Ebbesson L."/>
            <person name="Teles M."/>
            <person name="MacKenzie S."/>
            <person name="Amaro C."/>
        </authorList>
    </citation>
    <scope>NUCLEOTIDE SEQUENCE</scope>
</reference>
<protein>
    <submittedName>
        <fullName evidence="1">Uncharacterized protein</fullName>
    </submittedName>
</protein>
<dbReference type="AlphaFoldDB" id="A0A0E9THB6"/>
<name>A0A0E9THB6_ANGAN</name>
<dbReference type="EMBL" id="GBXM01055750">
    <property type="protein sequence ID" value="JAH52827.1"/>
    <property type="molecule type" value="Transcribed_RNA"/>
</dbReference>
<proteinExistence type="predicted"/>
<accession>A0A0E9THB6</accession>